<name>A0ABW2XFE0_9ACTN</name>
<organism evidence="1 2">
    <name type="scientific">Actinomadura fibrosa</name>
    <dbReference type="NCBI Taxonomy" id="111802"/>
    <lineage>
        <taxon>Bacteria</taxon>
        <taxon>Bacillati</taxon>
        <taxon>Actinomycetota</taxon>
        <taxon>Actinomycetes</taxon>
        <taxon>Streptosporangiales</taxon>
        <taxon>Thermomonosporaceae</taxon>
        <taxon>Actinomadura</taxon>
    </lineage>
</organism>
<dbReference type="Gene3D" id="3.30.200.20">
    <property type="entry name" value="Phosphorylase Kinase, domain 1"/>
    <property type="match status" value="1"/>
</dbReference>
<accession>A0ABW2XFE0</accession>
<dbReference type="Gene3D" id="3.90.1200.10">
    <property type="match status" value="1"/>
</dbReference>
<keyword evidence="2" id="KW-1185">Reference proteome</keyword>
<sequence>MAGDDYGPEGADALSAPSGVLHALITSAGLPTRPVRRDPLHVWDMSAVERVHLADGSSVICKTAREPFTEEAEVLRYAEVHGVPVPAVLASTHTADGHLAMLLEDLGPAPDEDAPMSVGAQMAVQVHQCPPMSGLAELDAAALAGLPHRALRWLETLRLEGRWTDTVEIEDLLERLDAVSERRAQGVDIPPYRLCHSEFHPTSLHVSATGVKILDWARAFNGPGLLDLASWEDTPKPLNTEAVARMIRAYIAAGGNEHAASERGGLPAEEWAGGWHRVWICEWYLQQCVRWMPDPANDAATQRTVARHLKEAAQCLTQ</sequence>
<dbReference type="RefSeq" id="WP_207399629.1">
    <property type="nucleotide sequence ID" value="NZ_CAACUY010000020.1"/>
</dbReference>
<evidence type="ECO:0000313" key="2">
    <source>
        <dbReference type="Proteomes" id="UP001597063"/>
    </source>
</evidence>
<comment type="caution">
    <text evidence="1">The sequence shown here is derived from an EMBL/GenBank/DDBJ whole genome shotgun (WGS) entry which is preliminary data.</text>
</comment>
<evidence type="ECO:0000313" key="1">
    <source>
        <dbReference type="EMBL" id="MFD0684335.1"/>
    </source>
</evidence>
<reference evidence="2" key="1">
    <citation type="journal article" date="2019" name="Int. J. Syst. Evol. Microbiol.">
        <title>The Global Catalogue of Microorganisms (GCM) 10K type strain sequencing project: providing services to taxonomists for standard genome sequencing and annotation.</title>
        <authorList>
            <consortium name="The Broad Institute Genomics Platform"/>
            <consortium name="The Broad Institute Genome Sequencing Center for Infectious Disease"/>
            <person name="Wu L."/>
            <person name="Ma J."/>
        </authorList>
    </citation>
    <scope>NUCLEOTIDE SEQUENCE [LARGE SCALE GENOMIC DNA]</scope>
    <source>
        <strain evidence="2">JCM 9371</strain>
    </source>
</reference>
<dbReference type="EMBL" id="JBHTGP010000003">
    <property type="protein sequence ID" value="MFD0684335.1"/>
    <property type="molecule type" value="Genomic_DNA"/>
</dbReference>
<dbReference type="InterPro" id="IPR011009">
    <property type="entry name" value="Kinase-like_dom_sf"/>
</dbReference>
<dbReference type="SUPFAM" id="SSF56112">
    <property type="entry name" value="Protein kinase-like (PK-like)"/>
    <property type="match status" value="1"/>
</dbReference>
<evidence type="ECO:0008006" key="3">
    <source>
        <dbReference type="Google" id="ProtNLM"/>
    </source>
</evidence>
<protein>
    <recommendedName>
        <fullName evidence="3">Aminoglycoside phosphotransferase family protein</fullName>
    </recommendedName>
</protein>
<dbReference type="Proteomes" id="UP001597063">
    <property type="component" value="Unassembled WGS sequence"/>
</dbReference>
<gene>
    <name evidence="1" type="ORF">ACFQZM_07500</name>
</gene>
<proteinExistence type="predicted"/>